<sequence length="419" mass="45526">MRASAQTLVFLALACAGAAHADDDTAVATRATDAAPAAVPAPPTADTTAAPATDATPTPAAHTSLFKDPLDGKFDLSRWLLEHKGFLPVPIVITDPALGYGGGVMLAFFHRPKGSAPTRTGSDGKQEMITPNIYGVGGMKTENGSTAYGAGAVMHFDEDRWRYMGGIGVADLNVDFYTSGRLFPAQEVAVNLNSKASFQRVARRLGEQDMFLSLAWIYMDIDPRLQVAEDRKHFTDLDFEQVSSGLGLGLEYDTRDNPFTPSKGYFGKVEGNFYMPAIGSDVKFQSYRTHGYGYWPLGTKLVLGGRADMRAAEGDIPFYRLPYIDLRGVPSARYQDTRVGMLETELRWNMTPRWATIGFLGAGRAWGDRSSFGDASTAVSKGVGLRYLIARQMGLYVGADYAWGPEDETVIIQVGSAWH</sequence>
<evidence type="ECO:0000256" key="2">
    <source>
        <dbReference type="ARBA" id="ARBA00023136"/>
    </source>
</evidence>
<dbReference type="Gene3D" id="2.40.160.50">
    <property type="entry name" value="membrane protein fhac: a member of the omp85/tpsb transporter family"/>
    <property type="match status" value="1"/>
</dbReference>
<keyword evidence="7" id="KW-1185">Reference proteome</keyword>
<proteinExistence type="predicted"/>
<evidence type="ECO:0000256" key="4">
    <source>
        <dbReference type="SAM" id="SignalP"/>
    </source>
</evidence>
<evidence type="ECO:0000313" key="7">
    <source>
        <dbReference type="Proteomes" id="UP001595740"/>
    </source>
</evidence>
<evidence type="ECO:0000256" key="1">
    <source>
        <dbReference type="ARBA" id="ARBA00004370"/>
    </source>
</evidence>
<feature type="compositionally biased region" description="Low complexity" evidence="3">
    <location>
        <begin position="33"/>
        <end position="63"/>
    </location>
</feature>
<comment type="subcellular location">
    <subcellularLocation>
        <location evidence="1">Membrane</location>
    </subcellularLocation>
</comment>
<protein>
    <submittedName>
        <fullName evidence="6">BamA/TamA family outer membrane protein</fullName>
    </submittedName>
</protein>
<dbReference type="EMBL" id="JBHRXK010000002">
    <property type="protein sequence ID" value="MFC3550350.1"/>
    <property type="molecule type" value="Genomic_DNA"/>
</dbReference>
<feature type="region of interest" description="Disordered" evidence="3">
    <location>
        <begin position="33"/>
        <end position="64"/>
    </location>
</feature>
<keyword evidence="4" id="KW-0732">Signal</keyword>
<name>A0ABV7RLE9_9GAMM</name>
<dbReference type="Pfam" id="PF01103">
    <property type="entry name" value="Omp85"/>
    <property type="match status" value="1"/>
</dbReference>
<evidence type="ECO:0000313" key="6">
    <source>
        <dbReference type="EMBL" id="MFC3550350.1"/>
    </source>
</evidence>
<feature type="signal peptide" evidence="4">
    <location>
        <begin position="1"/>
        <end position="21"/>
    </location>
</feature>
<gene>
    <name evidence="6" type="ORF">ACFOLC_04920</name>
</gene>
<accession>A0ABV7RLE9</accession>
<evidence type="ECO:0000259" key="5">
    <source>
        <dbReference type="Pfam" id="PF01103"/>
    </source>
</evidence>
<reference evidence="7" key="1">
    <citation type="journal article" date="2019" name="Int. J. Syst. Evol. Microbiol.">
        <title>The Global Catalogue of Microorganisms (GCM) 10K type strain sequencing project: providing services to taxonomists for standard genome sequencing and annotation.</title>
        <authorList>
            <consortium name="The Broad Institute Genomics Platform"/>
            <consortium name="The Broad Institute Genome Sequencing Center for Infectious Disease"/>
            <person name="Wu L."/>
            <person name="Ma J."/>
        </authorList>
    </citation>
    <scope>NUCLEOTIDE SEQUENCE [LARGE SCALE GENOMIC DNA]</scope>
    <source>
        <strain evidence="7">KCTC 42875</strain>
    </source>
</reference>
<evidence type="ECO:0000256" key="3">
    <source>
        <dbReference type="SAM" id="MobiDB-lite"/>
    </source>
</evidence>
<dbReference type="RefSeq" id="WP_386758121.1">
    <property type="nucleotide sequence ID" value="NZ_JBHRXK010000002.1"/>
</dbReference>
<dbReference type="PROSITE" id="PS51257">
    <property type="entry name" value="PROKAR_LIPOPROTEIN"/>
    <property type="match status" value="1"/>
</dbReference>
<feature type="chain" id="PRO_5046044990" evidence="4">
    <location>
        <begin position="22"/>
        <end position="419"/>
    </location>
</feature>
<feature type="domain" description="Bacterial surface antigen (D15)" evidence="5">
    <location>
        <begin position="235"/>
        <end position="319"/>
    </location>
</feature>
<comment type="caution">
    <text evidence="6">The sequence shown here is derived from an EMBL/GenBank/DDBJ whole genome shotgun (WGS) entry which is preliminary data.</text>
</comment>
<organism evidence="6 7">
    <name type="scientific">Lysobacter cavernae</name>
    <dbReference type="NCBI Taxonomy" id="1685901"/>
    <lineage>
        <taxon>Bacteria</taxon>
        <taxon>Pseudomonadati</taxon>
        <taxon>Pseudomonadota</taxon>
        <taxon>Gammaproteobacteria</taxon>
        <taxon>Lysobacterales</taxon>
        <taxon>Lysobacteraceae</taxon>
        <taxon>Lysobacter</taxon>
    </lineage>
</organism>
<dbReference type="InterPro" id="IPR000184">
    <property type="entry name" value="Bac_surfAg_D15"/>
</dbReference>
<keyword evidence="2" id="KW-0472">Membrane</keyword>
<dbReference type="Proteomes" id="UP001595740">
    <property type="component" value="Unassembled WGS sequence"/>
</dbReference>